<feature type="domain" description="Flagellin C-terminal" evidence="3">
    <location>
        <begin position="202"/>
        <end position="286"/>
    </location>
</feature>
<dbReference type="InterPro" id="IPR001029">
    <property type="entry name" value="Flagellin_N"/>
</dbReference>
<dbReference type="SUPFAM" id="SSF64518">
    <property type="entry name" value="Phase 1 flagellin"/>
    <property type="match status" value="1"/>
</dbReference>
<evidence type="ECO:0008006" key="5">
    <source>
        <dbReference type="Google" id="ProtNLM"/>
    </source>
</evidence>
<evidence type="ECO:0000313" key="4">
    <source>
        <dbReference type="EMBL" id="SVA43004.1"/>
    </source>
</evidence>
<dbReference type="InterPro" id="IPR046358">
    <property type="entry name" value="Flagellin_C"/>
</dbReference>
<name>A0A381VRX3_9ZZZZ</name>
<accession>A0A381VRX3</accession>
<sequence length="289" mass="30397">MSLFRIGANIQAMETLRSLYGLNREMGIRQARLASGKRINTAKDDTAGYSIAKSLEARRNGLSTALSNVQNAKNVLAIAEGGYQNQMDILQTIKDKAVQASDAALSATQRASIDKQVFQLLTEFDEIAVQTKWSGSSLINAATNFSFHVGGDTAEELKVTLSASNSAVATYASGGVALNAISNVSGSGKIGTNVDGADSAIATVDASITTLAGFIQTVGDTMVRLGKKEDFLSVSVANTDAVRSQYEDADFAVEQMELLKLQILQQTSVSALAQANSGPAVVLKLFGAF</sequence>
<organism evidence="4">
    <name type="scientific">marine metagenome</name>
    <dbReference type="NCBI Taxonomy" id="408172"/>
    <lineage>
        <taxon>unclassified sequences</taxon>
        <taxon>metagenomes</taxon>
        <taxon>ecological metagenomes</taxon>
    </lineage>
</organism>
<feature type="domain" description="Flagellin N-terminal" evidence="2">
    <location>
        <begin position="8"/>
        <end position="141"/>
    </location>
</feature>
<dbReference type="PRINTS" id="PR00207">
    <property type="entry name" value="FLAGELLIN"/>
</dbReference>
<dbReference type="Pfam" id="PF00700">
    <property type="entry name" value="Flagellin_C"/>
    <property type="match status" value="1"/>
</dbReference>
<dbReference type="PANTHER" id="PTHR42792">
    <property type="entry name" value="FLAGELLIN"/>
    <property type="match status" value="1"/>
</dbReference>
<evidence type="ECO:0000259" key="2">
    <source>
        <dbReference type="Pfam" id="PF00669"/>
    </source>
</evidence>
<dbReference type="EMBL" id="UINC01009595">
    <property type="protein sequence ID" value="SVA43004.1"/>
    <property type="molecule type" value="Genomic_DNA"/>
</dbReference>
<evidence type="ECO:0000256" key="1">
    <source>
        <dbReference type="ARBA" id="ARBA00023143"/>
    </source>
</evidence>
<dbReference type="InterPro" id="IPR001492">
    <property type="entry name" value="Flagellin"/>
</dbReference>
<evidence type="ECO:0000259" key="3">
    <source>
        <dbReference type="Pfam" id="PF00700"/>
    </source>
</evidence>
<dbReference type="GO" id="GO:0005198">
    <property type="term" value="F:structural molecule activity"/>
    <property type="evidence" value="ECO:0007669"/>
    <property type="project" value="InterPro"/>
</dbReference>
<dbReference type="Pfam" id="PF00669">
    <property type="entry name" value="Flagellin_N"/>
    <property type="match status" value="1"/>
</dbReference>
<protein>
    <recommendedName>
        <fullName evidence="5">Flagellin N-terminal domain-containing protein</fullName>
    </recommendedName>
</protein>
<reference evidence="4" key="1">
    <citation type="submission" date="2018-05" db="EMBL/GenBank/DDBJ databases">
        <authorList>
            <person name="Lanie J.A."/>
            <person name="Ng W.-L."/>
            <person name="Kazmierczak K.M."/>
            <person name="Andrzejewski T.M."/>
            <person name="Davidsen T.M."/>
            <person name="Wayne K.J."/>
            <person name="Tettelin H."/>
            <person name="Glass J.I."/>
            <person name="Rusch D."/>
            <person name="Podicherti R."/>
            <person name="Tsui H.-C.T."/>
            <person name="Winkler M.E."/>
        </authorList>
    </citation>
    <scope>NUCLEOTIDE SEQUENCE</scope>
</reference>
<proteinExistence type="predicted"/>
<keyword evidence="1" id="KW-0975">Bacterial flagellum</keyword>
<dbReference type="PANTHER" id="PTHR42792:SF2">
    <property type="entry name" value="FLAGELLIN"/>
    <property type="match status" value="1"/>
</dbReference>
<dbReference type="AlphaFoldDB" id="A0A381VRX3"/>
<dbReference type="GO" id="GO:0009288">
    <property type="term" value="C:bacterial-type flagellum"/>
    <property type="evidence" value="ECO:0007669"/>
    <property type="project" value="InterPro"/>
</dbReference>
<dbReference type="Gene3D" id="1.20.1330.10">
    <property type="entry name" value="f41 fragment of flagellin, N-terminal domain"/>
    <property type="match status" value="1"/>
</dbReference>
<gene>
    <name evidence="4" type="ORF">METZ01_LOCUS95858</name>
</gene>